<keyword evidence="3" id="KW-0805">Transcription regulation</keyword>
<keyword evidence="5" id="KW-0804">Transcription</keyword>
<dbReference type="Ensembl" id="ENSGMOT00000028998.1">
    <property type="protein sequence ID" value="ENSGMOP00000053275.1"/>
    <property type="gene ID" value="ENSGMOG00000024028.1"/>
</dbReference>
<dbReference type="GO" id="GO:0000978">
    <property type="term" value="F:RNA polymerase II cis-regulatory region sequence-specific DNA binding"/>
    <property type="evidence" value="ECO:0007669"/>
    <property type="project" value="TreeGrafter"/>
</dbReference>
<dbReference type="PANTHER" id="PTHR11793">
    <property type="entry name" value="BASIC HELIX-LOOP-HELIX TRANSCRIPTION FACTOR"/>
    <property type="match status" value="1"/>
</dbReference>
<keyword evidence="2" id="KW-0217">Developmental protein</keyword>
<evidence type="ECO:0008006" key="9">
    <source>
        <dbReference type="Google" id="ProtNLM"/>
    </source>
</evidence>
<evidence type="ECO:0000313" key="8">
    <source>
        <dbReference type="Proteomes" id="UP000694546"/>
    </source>
</evidence>
<name>A0A8C5BWY3_GADMO</name>
<dbReference type="OMA" id="ACLWEEM"/>
<evidence type="ECO:0000256" key="2">
    <source>
        <dbReference type="ARBA" id="ARBA00022473"/>
    </source>
</evidence>
<evidence type="ECO:0000256" key="5">
    <source>
        <dbReference type="ARBA" id="ARBA00023163"/>
    </source>
</evidence>
<protein>
    <recommendedName>
        <fullName evidence="9">Transcription factor 12</fullName>
    </recommendedName>
</protein>
<reference evidence="7" key="1">
    <citation type="submission" date="2025-08" db="UniProtKB">
        <authorList>
            <consortium name="Ensembl"/>
        </authorList>
    </citation>
    <scope>IDENTIFICATION</scope>
</reference>
<dbReference type="InterPro" id="IPR051098">
    <property type="entry name" value="NeuroDiff_E-box_TFs"/>
</dbReference>
<dbReference type="GO" id="GO:0005634">
    <property type="term" value="C:nucleus"/>
    <property type="evidence" value="ECO:0007669"/>
    <property type="project" value="UniProtKB-SubCell"/>
</dbReference>
<reference evidence="7" key="2">
    <citation type="submission" date="2025-09" db="UniProtKB">
        <authorList>
            <consortium name="Ensembl"/>
        </authorList>
    </citation>
    <scope>IDENTIFICATION</scope>
</reference>
<keyword evidence="6" id="KW-0539">Nucleus</keyword>
<evidence type="ECO:0000256" key="1">
    <source>
        <dbReference type="ARBA" id="ARBA00004123"/>
    </source>
</evidence>
<keyword evidence="8" id="KW-1185">Reference proteome</keyword>
<dbReference type="GO" id="GO:0000785">
    <property type="term" value="C:chromatin"/>
    <property type="evidence" value="ECO:0007669"/>
    <property type="project" value="TreeGrafter"/>
</dbReference>
<dbReference type="PANTHER" id="PTHR11793:SF11">
    <property type="entry name" value="TRANSCRIPTION FACTOR 12"/>
    <property type="match status" value="1"/>
</dbReference>
<dbReference type="GO" id="GO:0000981">
    <property type="term" value="F:DNA-binding transcription factor activity, RNA polymerase II-specific"/>
    <property type="evidence" value="ECO:0007669"/>
    <property type="project" value="TreeGrafter"/>
</dbReference>
<dbReference type="AlphaFoldDB" id="A0A8C5BWY3"/>
<evidence type="ECO:0000313" key="7">
    <source>
        <dbReference type="Ensembl" id="ENSGMOP00000053275.1"/>
    </source>
</evidence>
<proteinExistence type="predicted"/>
<keyword evidence="4" id="KW-0238">DNA-binding</keyword>
<dbReference type="GeneTree" id="ENSGT01120000272617"/>
<evidence type="ECO:0000256" key="4">
    <source>
        <dbReference type="ARBA" id="ARBA00023125"/>
    </source>
</evidence>
<dbReference type="Proteomes" id="UP000694546">
    <property type="component" value="Chromosome 14"/>
</dbReference>
<evidence type="ECO:0000256" key="3">
    <source>
        <dbReference type="ARBA" id="ARBA00023015"/>
    </source>
</evidence>
<accession>A0A8C5BWY3</accession>
<evidence type="ECO:0000256" key="6">
    <source>
        <dbReference type="ARBA" id="ARBA00023242"/>
    </source>
</evidence>
<dbReference type="GO" id="GO:0005667">
    <property type="term" value="C:transcription regulator complex"/>
    <property type="evidence" value="ECO:0007669"/>
    <property type="project" value="TreeGrafter"/>
</dbReference>
<organism evidence="7 8">
    <name type="scientific">Gadus morhua</name>
    <name type="common">Atlantic cod</name>
    <dbReference type="NCBI Taxonomy" id="8049"/>
    <lineage>
        <taxon>Eukaryota</taxon>
        <taxon>Metazoa</taxon>
        <taxon>Chordata</taxon>
        <taxon>Craniata</taxon>
        <taxon>Vertebrata</taxon>
        <taxon>Euteleostomi</taxon>
        <taxon>Actinopterygii</taxon>
        <taxon>Neopterygii</taxon>
        <taxon>Teleostei</taxon>
        <taxon>Neoteleostei</taxon>
        <taxon>Acanthomorphata</taxon>
        <taxon>Zeiogadaria</taxon>
        <taxon>Gadariae</taxon>
        <taxon>Gadiformes</taxon>
        <taxon>Gadoidei</taxon>
        <taxon>Gadidae</taxon>
        <taxon>Gadus</taxon>
    </lineage>
</organism>
<comment type="subcellular location">
    <subcellularLocation>
        <location evidence="1">Nucleus</location>
    </subcellularLocation>
</comment>
<sequence>MDPPQRSAAVGTDKELSDLLDFSAMFSPPVSGGRNRRTSLGSSRFTAAGRIRSPNLKAGIQTALQDLTLIDQQKTKHFVGKRN</sequence>